<comment type="caution">
    <text evidence="1">The sequence shown here is derived from an EMBL/GenBank/DDBJ whole genome shotgun (WGS) entry which is preliminary data.</text>
</comment>
<evidence type="ECO:0000313" key="1">
    <source>
        <dbReference type="EMBL" id="GJS89112.1"/>
    </source>
</evidence>
<dbReference type="EMBL" id="BQNB010011325">
    <property type="protein sequence ID" value="GJS89112.1"/>
    <property type="molecule type" value="Genomic_DNA"/>
</dbReference>
<proteinExistence type="predicted"/>
<dbReference type="Proteomes" id="UP001151760">
    <property type="component" value="Unassembled WGS sequence"/>
</dbReference>
<evidence type="ECO:0008006" key="3">
    <source>
        <dbReference type="Google" id="ProtNLM"/>
    </source>
</evidence>
<evidence type="ECO:0000313" key="2">
    <source>
        <dbReference type="Proteomes" id="UP001151760"/>
    </source>
</evidence>
<reference evidence="1" key="2">
    <citation type="submission" date="2022-01" db="EMBL/GenBank/DDBJ databases">
        <authorList>
            <person name="Yamashiro T."/>
            <person name="Shiraishi A."/>
            <person name="Satake H."/>
            <person name="Nakayama K."/>
        </authorList>
    </citation>
    <scope>NUCLEOTIDE SEQUENCE</scope>
</reference>
<reference evidence="1" key="1">
    <citation type="journal article" date="2022" name="Int. J. Mol. Sci.">
        <title>Draft Genome of Tanacetum Coccineum: Genomic Comparison of Closely Related Tanacetum-Family Plants.</title>
        <authorList>
            <person name="Yamashiro T."/>
            <person name="Shiraishi A."/>
            <person name="Nakayama K."/>
            <person name="Satake H."/>
        </authorList>
    </citation>
    <scope>NUCLEOTIDE SEQUENCE</scope>
</reference>
<organism evidence="1 2">
    <name type="scientific">Tanacetum coccineum</name>
    <dbReference type="NCBI Taxonomy" id="301880"/>
    <lineage>
        <taxon>Eukaryota</taxon>
        <taxon>Viridiplantae</taxon>
        <taxon>Streptophyta</taxon>
        <taxon>Embryophyta</taxon>
        <taxon>Tracheophyta</taxon>
        <taxon>Spermatophyta</taxon>
        <taxon>Magnoliopsida</taxon>
        <taxon>eudicotyledons</taxon>
        <taxon>Gunneridae</taxon>
        <taxon>Pentapetalae</taxon>
        <taxon>asterids</taxon>
        <taxon>campanulids</taxon>
        <taxon>Asterales</taxon>
        <taxon>Asteraceae</taxon>
        <taxon>Asteroideae</taxon>
        <taxon>Anthemideae</taxon>
        <taxon>Anthemidinae</taxon>
        <taxon>Tanacetum</taxon>
    </lineage>
</organism>
<keyword evidence="2" id="KW-1185">Reference proteome</keyword>
<accession>A0ABQ4ZJI3</accession>
<sequence length="263" mass="29866">MQKACGRSVHLTDDWSILSSQTNFQRENKGKFPDFPSFAPVRNDIAKPTMDTSSTNANIQALFLDDQDLINVEDSSMVLLVKLKDVNSMSNIYVIYNFQTNDSLKSIYSCIKTATPSFKVDERMIWIEIRDLPLCAWRSNACKKLADMFGKFILFEADESTKMSSDRICISTKSQFFSVGVLIEVHGVNYDVHVHELGTWNKNIVDETLDSSDNLDVNGMEKVEDSVDENSLADLNDLNDLKETINELESNEIQHPIIKENMD</sequence>
<name>A0ABQ4ZJI3_9ASTR</name>
<protein>
    <recommendedName>
        <fullName evidence="3">DUF4283 domain-containing protein</fullName>
    </recommendedName>
</protein>
<gene>
    <name evidence="1" type="ORF">Tco_0771748</name>
</gene>